<organism evidence="2 3">
    <name type="scientific">Microbotryum silenes-dioicae</name>
    <dbReference type="NCBI Taxonomy" id="796604"/>
    <lineage>
        <taxon>Eukaryota</taxon>
        <taxon>Fungi</taxon>
        <taxon>Dikarya</taxon>
        <taxon>Basidiomycota</taxon>
        <taxon>Pucciniomycotina</taxon>
        <taxon>Microbotryomycetes</taxon>
        <taxon>Microbotryales</taxon>
        <taxon>Microbotryaceae</taxon>
        <taxon>Microbotryum</taxon>
    </lineage>
</organism>
<keyword evidence="3" id="KW-1185">Reference proteome</keyword>
<proteinExistence type="predicted"/>
<dbReference type="EMBL" id="FQNC01000013">
    <property type="protein sequence ID" value="SGY15219.1"/>
    <property type="molecule type" value="Genomic_DNA"/>
</dbReference>
<protein>
    <submittedName>
        <fullName evidence="2">BQ5605_C013g07290 protein</fullName>
    </submittedName>
</protein>
<dbReference type="Proteomes" id="UP000249464">
    <property type="component" value="Unassembled WGS sequence"/>
</dbReference>
<evidence type="ECO:0000313" key="3">
    <source>
        <dbReference type="Proteomes" id="UP000249464"/>
    </source>
</evidence>
<dbReference type="AlphaFoldDB" id="A0A2X0LV05"/>
<reference evidence="2 3" key="1">
    <citation type="submission" date="2016-11" db="EMBL/GenBank/DDBJ databases">
        <authorList>
            <person name="Jaros S."/>
            <person name="Januszkiewicz K."/>
            <person name="Wedrychowicz H."/>
        </authorList>
    </citation>
    <scope>NUCLEOTIDE SEQUENCE [LARGE SCALE GENOMIC DNA]</scope>
</reference>
<gene>
    <name evidence="2" type="primary">BQ5605_C013g07290</name>
    <name evidence="2" type="ORF">BQ5605_C013G07290</name>
</gene>
<evidence type="ECO:0000256" key="1">
    <source>
        <dbReference type="SAM" id="Phobius"/>
    </source>
</evidence>
<evidence type="ECO:0000313" key="2">
    <source>
        <dbReference type="EMBL" id="SGY15219.1"/>
    </source>
</evidence>
<keyword evidence="1" id="KW-0472">Membrane</keyword>
<feature type="transmembrane region" description="Helical" evidence="1">
    <location>
        <begin position="31"/>
        <end position="50"/>
    </location>
</feature>
<keyword evidence="1" id="KW-0812">Transmembrane</keyword>
<keyword evidence="1" id="KW-1133">Transmembrane helix</keyword>
<name>A0A2X0LV05_9BASI</name>
<accession>A0A2X0LV05</accession>
<sequence length="89" mass="10322">MEPQAQRSVRSMPSLVSRLQRTAERWELPFLSFYSGALTVLIISGVAHLSRAYLDLRDMRAQVSLTRSLGETLRDFNRKQQILWEGKQE</sequence>